<name>A0A9W6HAV6_9MICO</name>
<dbReference type="AlphaFoldDB" id="A0A9W6HAV6"/>
<dbReference type="PANTHER" id="PTHR46268">
    <property type="entry name" value="STRESS RESPONSE PROTEIN NHAX"/>
    <property type="match status" value="1"/>
</dbReference>
<dbReference type="InterPro" id="IPR006016">
    <property type="entry name" value="UspA"/>
</dbReference>
<dbReference type="Gene3D" id="3.40.50.620">
    <property type="entry name" value="HUPs"/>
    <property type="match status" value="2"/>
</dbReference>
<keyword evidence="4" id="KW-1185">Reference proteome</keyword>
<proteinExistence type="inferred from homology"/>
<feature type="domain" description="UspA" evidence="2">
    <location>
        <begin position="148"/>
        <end position="282"/>
    </location>
</feature>
<comment type="similarity">
    <text evidence="1">Belongs to the universal stress protein A family.</text>
</comment>
<evidence type="ECO:0000259" key="2">
    <source>
        <dbReference type="Pfam" id="PF00582"/>
    </source>
</evidence>
<dbReference type="RefSeq" id="WP_271177191.1">
    <property type="nucleotide sequence ID" value="NZ_BAAAJO010000008.1"/>
</dbReference>
<dbReference type="InterPro" id="IPR006015">
    <property type="entry name" value="Universal_stress_UspA"/>
</dbReference>
<reference evidence="3" key="1">
    <citation type="journal article" date="2014" name="Int. J. Syst. Evol. Microbiol.">
        <title>Complete genome sequence of Corynebacterium casei LMG S-19264T (=DSM 44701T), isolated from a smear-ripened cheese.</title>
        <authorList>
            <consortium name="US DOE Joint Genome Institute (JGI-PGF)"/>
            <person name="Walter F."/>
            <person name="Albersmeier A."/>
            <person name="Kalinowski J."/>
            <person name="Ruckert C."/>
        </authorList>
    </citation>
    <scope>NUCLEOTIDE SEQUENCE</scope>
    <source>
        <strain evidence="3">VKM Ac-1401</strain>
    </source>
</reference>
<evidence type="ECO:0000313" key="4">
    <source>
        <dbReference type="Proteomes" id="UP001142372"/>
    </source>
</evidence>
<evidence type="ECO:0000313" key="3">
    <source>
        <dbReference type="EMBL" id="GLJ76527.1"/>
    </source>
</evidence>
<dbReference type="Proteomes" id="UP001142372">
    <property type="component" value="Unassembled WGS sequence"/>
</dbReference>
<reference evidence="3" key="2">
    <citation type="submission" date="2023-01" db="EMBL/GenBank/DDBJ databases">
        <authorList>
            <person name="Sun Q."/>
            <person name="Evtushenko L."/>
        </authorList>
    </citation>
    <scope>NUCLEOTIDE SEQUENCE</scope>
    <source>
        <strain evidence="3">VKM Ac-1401</strain>
    </source>
</reference>
<dbReference type="PRINTS" id="PR01438">
    <property type="entry name" value="UNVRSLSTRESS"/>
</dbReference>
<comment type="caution">
    <text evidence="3">The sequence shown here is derived from an EMBL/GenBank/DDBJ whole genome shotgun (WGS) entry which is preliminary data.</text>
</comment>
<dbReference type="InterPro" id="IPR014729">
    <property type="entry name" value="Rossmann-like_a/b/a_fold"/>
</dbReference>
<dbReference type="Pfam" id="PF00582">
    <property type="entry name" value="Usp"/>
    <property type="match status" value="2"/>
</dbReference>
<organism evidence="3 4">
    <name type="scientific">Leifsonia poae</name>
    <dbReference type="NCBI Taxonomy" id="110933"/>
    <lineage>
        <taxon>Bacteria</taxon>
        <taxon>Bacillati</taxon>
        <taxon>Actinomycetota</taxon>
        <taxon>Actinomycetes</taxon>
        <taxon>Micrococcales</taxon>
        <taxon>Microbacteriaceae</taxon>
        <taxon>Leifsonia</taxon>
    </lineage>
</organism>
<dbReference type="SUPFAM" id="SSF52402">
    <property type="entry name" value="Adenine nucleotide alpha hydrolases-like"/>
    <property type="match status" value="2"/>
</dbReference>
<sequence length="290" mass="31365">MTERTVVCWNATMAADAALAWAVERESGRNGTITIIDVVDSGVYLGDVEALDPVYEAQEQERLDVRIAQLRITAPQLAVRSSVLVADPLDALFAETSPRTLVVVGTERRTGPRARFGWSFGARLAAAANGPVAIVPATDPDEPRRVGIVVGIDGTSVGDHALEFAAREASRRGEPLTIVHAWLEPLAWQPTAVPDDDFVESTDRARRELLDDRVRTVGRRHAGLTIESVLVHGEPVIALREAGRTATAVVVGSRRLGRWRRAWLGSVSHGVILELVSPVIVVGPEGEHHD</sequence>
<dbReference type="EMBL" id="BSEN01000009">
    <property type="protein sequence ID" value="GLJ76527.1"/>
    <property type="molecule type" value="Genomic_DNA"/>
</dbReference>
<accession>A0A9W6HAV6</accession>
<dbReference type="PANTHER" id="PTHR46268:SF6">
    <property type="entry name" value="UNIVERSAL STRESS PROTEIN UP12"/>
    <property type="match status" value="1"/>
</dbReference>
<feature type="domain" description="UspA" evidence="2">
    <location>
        <begin position="1"/>
        <end position="136"/>
    </location>
</feature>
<protein>
    <submittedName>
        <fullName evidence="3">Universal stress protein</fullName>
    </submittedName>
</protein>
<evidence type="ECO:0000256" key="1">
    <source>
        <dbReference type="ARBA" id="ARBA00008791"/>
    </source>
</evidence>
<gene>
    <name evidence="3" type="ORF">GCM10017584_21010</name>
</gene>